<evidence type="ECO:0000313" key="2">
    <source>
        <dbReference type="EMBL" id="KAJ7079627.1"/>
    </source>
</evidence>
<evidence type="ECO:0000256" key="1">
    <source>
        <dbReference type="SAM" id="MobiDB-lite"/>
    </source>
</evidence>
<feature type="region of interest" description="Disordered" evidence="1">
    <location>
        <begin position="1"/>
        <end position="126"/>
    </location>
</feature>
<dbReference type="Proteomes" id="UP001222325">
    <property type="component" value="Unassembled WGS sequence"/>
</dbReference>
<comment type="caution">
    <text evidence="2">The sequence shown here is derived from an EMBL/GenBank/DDBJ whole genome shotgun (WGS) entry which is preliminary data.</text>
</comment>
<accession>A0AAD6XHM0</accession>
<feature type="compositionally biased region" description="Low complexity" evidence="1">
    <location>
        <begin position="1"/>
        <end position="12"/>
    </location>
</feature>
<organism evidence="2 3">
    <name type="scientific">Mycena belliarum</name>
    <dbReference type="NCBI Taxonomy" id="1033014"/>
    <lineage>
        <taxon>Eukaryota</taxon>
        <taxon>Fungi</taxon>
        <taxon>Dikarya</taxon>
        <taxon>Basidiomycota</taxon>
        <taxon>Agaricomycotina</taxon>
        <taxon>Agaricomycetes</taxon>
        <taxon>Agaricomycetidae</taxon>
        <taxon>Agaricales</taxon>
        <taxon>Marasmiineae</taxon>
        <taxon>Mycenaceae</taxon>
        <taxon>Mycena</taxon>
    </lineage>
</organism>
<keyword evidence="3" id="KW-1185">Reference proteome</keyword>
<reference evidence="2" key="1">
    <citation type="submission" date="2023-03" db="EMBL/GenBank/DDBJ databases">
        <title>Massive genome expansion in bonnet fungi (Mycena s.s.) driven by repeated elements and novel gene families across ecological guilds.</title>
        <authorList>
            <consortium name="Lawrence Berkeley National Laboratory"/>
            <person name="Harder C.B."/>
            <person name="Miyauchi S."/>
            <person name="Viragh M."/>
            <person name="Kuo A."/>
            <person name="Thoen E."/>
            <person name="Andreopoulos B."/>
            <person name="Lu D."/>
            <person name="Skrede I."/>
            <person name="Drula E."/>
            <person name="Henrissat B."/>
            <person name="Morin E."/>
            <person name="Kohler A."/>
            <person name="Barry K."/>
            <person name="LaButti K."/>
            <person name="Morin E."/>
            <person name="Salamov A."/>
            <person name="Lipzen A."/>
            <person name="Mereny Z."/>
            <person name="Hegedus B."/>
            <person name="Baldrian P."/>
            <person name="Stursova M."/>
            <person name="Weitz H."/>
            <person name="Taylor A."/>
            <person name="Grigoriev I.V."/>
            <person name="Nagy L.G."/>
            <person name="Martin F."/>
            <person name="Kauserud H."/>
        </authorList>
    </citation>
    <scope>NUCLEOTIDE SEQUENCE</scope>
    <source>
        <strain evidence="2">CBHHK173m</strain>
    </source>
</reference>
<dbReference type="EMBL" id="JARJCN010000059">
    <property type="protein sequence ID" value="KAJ7079627.1"/>
    <property type="molecule type" value="Genomic_DNA"/>
</dbReference>
<evidence type="ECO:0000313" key="3">
    <source>
        <dbReference type="Proteomes" id="UP001222325"/>
    </source>
</evidence>
<protein>
    <submittedName>
        <fullName evidence="2">Uncharacterized protein</fullName>
    </submittedName>
</protein>
<sequence>MTSMNNMMNTTTVGETRPEHHVHKADEPLPGARGGAPTADYSTSAMERLPSSAWEDTDTSKPSREVIGENLDHPDHPTKPQLAHSGSASGRNAFSAERPLNTEPHPDGGVAIEGGHHDDGMPMGKATTADKLIGKTQKVVGKVTHNPVMHEKGELRESGGKAAVTGDARALHD</sequence>
<proteinExistence type="predicted"/>
<feature type="compositionally biased region" description="Basic and acidic residues" evidence="1">
    <location>
        <begin position="148"/>
        <end position="159"/>
    </location>
</feature>
<gene>
    <name evidence="2" type="ORF">B0H15DRAFT_500796</name>
</gene>
<name>A0AAD6XHM0_9AGAR</name>
<dbReference type="AlphaFoldDB" id="A0AAD6XHM0"/>
<feature type="region of interest" description="Disordered" evidence="1">
    <location>
        <begin position="144"/>
        <end position="173"/>
    </location>
</feature>
<feature type="compositionally biased region" description="Basic and acidic residues" evidence="1">
    <location>
        <begin position="58"/>
        <end position="78"/>
    </location>
</feature>
<feature type="compositionally biased region" description="Basic and acidic residues" evidence="1">
    <location>
        <begin position="16"/>
        <end position="27"/>
    </location>
</feature>